<accession>A0A7W6LJ83</accession>
<reference evidence="2 3" key="1">
    <citation type="submission" date="2020-08" db="EMBL/GenBank/DDBJ databases">
        <title>Genomic Encyclopedia of Type Strains, Phase IV (KMG-IV): sequencing the most valuable type-strain genomes for metagenomic binning, comparative biology and taxonomic classification.</title>
        <authorList>
            <person name="Goeker M."/>
        </authorList>
    </citation>
    <scope>NUCLEOTIDE SEQUENCE [LARGE SCALE GENOMIC DNA]</scope>
    <source>
        <strain evidence="2 3">DSM 29514</strain>
    </source>
</reference>
<protein>
    <submittedName>
        <fullName evidence="2">Osmotically-inducible protein OsmY</fullName>
    </submittedName>
</protein>
<dbReference type="PROSITE" id="PS50914">
    <property type="entry name" value="BON"/>
    <property type="match status" value="1"/>
</dbReference>
<comment type="caution">
    <text evidence="2">The sequence shown here is derived from an EMBL/GenBank/DDBJ whole genome shotgun (WGS) entry which is preliminary data.</text>
</comment>
<dbReference type="InterPro" id="IPR007055">
    <property type="entry name" value="BON_dom"/>
</dbReference>
<dbReference type="InterPro" id="IPR051686">
    <property type="entry name" value="Lipoprotein_DolP"/>
</dbReference>
<evidence type="ECO:0000259" key="1">
    <source>
        <dbReference type="PROSITE" id="PS50914"/>
    </source>
</evidence>
<gene>
    <name evidence="2" type="ORF">GGQ72_002623</name>
</gene>
<dbReference type="PANTHER" id="PTHR34606:SF15">
    <property type="entry name" value="BON DOMAIN-CONTAINING PROTEIN"/>
    <property type="match status" value="1"/>
</dbReference>
<dbReference type="PANTHER" id="PTHR34606">
    <property type="entry name" value="BON DOMAIN-CONTAINING PROTEIN"/>
    <property type="match status" value="1"/>
</dbReference>
<dbReference type="InterPro" id="IPR014004">
    <property type="entry name" value="Transpt-assoc_nodulatn_dom_bac"/>
</dbReference>
<feature type="domain" description="BON" evidence="1">
    <location>
        <begin position="21"/>
        <end position="89"/>
    </location>
</feature>
<dbReference type="SMART" id="SM00749">
    <property type="entry name" value="BON"/>
    <property type="match status" value="1"/>
</dbReference>
<keyword evidence="3" id="KW-1185">Reference proteome</keyword>
<dbReference type="Proteomes" id="UP000519897">
    <property type="component" value="Unassembled WGS sequence"/>
</dbReference>
<dbReference type="AlphaFoldDB" id="A0A7W6LJ83"/>
<dbReference type="Pfam" id="PF04972">
    <property type="entry name" value="BON"/>
    <property type="match status" value="1"/>
</dbReference>
<sequence>MVFKPQTFHEKAPTVVTEFPTEAALEAQVAAALAEAGGLDAADISVTTKAGTVTLIGRVLLDTQIERAEEVARSVPNVTDVVNKLVSEQTH</sequence>
<name>A0A7W6LJ83_9HYPH</name>
<proteinExistence type="predicted"/>
<dbReference type="Gene3D" id="3.30.1340.30">
    <property type="match status" value="1"/>
</dbReference>
<organism evidence="2 3">
    <name type="scientific">Rhizobium rhizoryzae</name>
    <dbReference type="NCBI Taxonomy" id="451876"/>
    <lineage>
        <taxon>Bacteria</taxon>
        <taxon>Pseudomonadati</taxon>
        <taxon>Pseudomonadota</taxon>
        <taxon>Alphaproteobacteria</taxon>
        <taxon>Hyphomicrobiales</taxon>
        <taxon>Rhizobiaceae</taxon>
        <taxon>Rhizobium/Agrobacterium group</taxon>
        <taxon>Rhizobium</taxon>
    </lineage>
</organism>
<evidence type="ECO:0000313" key="3">
    <source>
        <dbReference type="Proteomes" id="UP000519897"/>
    </source>
</evidence>
<dbReference type="EMBL" id="JACIEC010000002">
    <property type="protein sequence ID" value="MBB4144071.1"/>
    <property type="molecule type" value="Genomic_DNA"/>
</dbReference>
<dbReference type="RefSeq" id="WP_062555852.1">
    <property type="nucleotide sequence ID" value="NZ_CP049250.1"/>
</dbReference>
<evidence type="ECO:0000313" key="2">
    <source>
        <dbReference type="EMBL" id="MBB4144071.1"/>
    </source>
</evidence>